<dbReference type="Proteomes" id="UP000023758">
    <property type="component" value="Unassembled WGS sequence"/>
</dbReference>
<sequence>MRTTYDEIWLENFMHQLRVDVHDRLARPCTRYEVREALVQALNSNAFPDESAAQSRDVRTGWGTAWEWEGKSNGDPLAAPFARLNKRLISTAEILISDQQRRGPLPMTNDWAYVTWVGRKLPTSRGDFGISKQAKYPRTWSVRSARASAIKTSLPRASMNPSPIIRCLSLVGWS</sequence>
<dbReference type="AlphaFoldDB" id="A0A022VMV9"/>
<organism evidence="1">
    <name type="scientific">Trichophyton rubrum CBS 288.86</name>
    <dbReference type="NCBI Taxonomy" id="1215330"/>
    <lineage>
        <taxon>Eukaryota</taxon>
        <taxon>Fungi</taxon>
        <taxon>Dikarya</taxon>
        <taxon>Ascomycota</taxon>
        <taxon>Pezizomycotina</taxon>
        <taxon>Eurotiomycetes</taxon>
        <taxon>Eurotiomycetidae</taxon>
        <taxon>Onygenales</taxon>
        <taxon>Arthrodermataceae</taxon>
        <taxon>Trichophyton</taxon>
    </lineage>
</organism>
<dbReference type="HOGENOM" id="CLU_1541215_0_0_1"/>
<gene>
    <name evidence="1" type="ORF">H103_08603</name>
</gene>
<accession>A0A022VMV9</accession>
<name>A0A022VMV9_TRIRU</name>
<dbReference type="EMBL" id="KK207941">
    <property type="protein sequence ID" value="EZF47602.1"/>
    <property type="molecule type" value="Genomic_DNA"/>
</dbReference>
<reference evidence="1" key="1">
    <citation type="submission" date="2014-02" db="EMBL/GenBank/DDBJ databases">
        <title>The Genome Sequence of Trichophyton rubrum (morphotype fischeri) CBS 288.86.</title>
        <authorList>
            <consortium name="The Broad Institute Genomics Platform"/>
            <person name="Cuomo C.A."/>
            <person name="White T.C."/>
            <person name="Graser Y."/>
            <person name="Martinez-Rossi N."/>
            <person name="Heitman J."/>
            <person name="Young S.K."/>
            <person name="Zeng Q."/>
            <person name="Gargeya S."/>
            <person name="Abouelleil A."/>
            <person name="Alvarado L."/>
            <person name="Chapman S.B."/>
            <person name="Gainer-Dewar J."/>
            <person name="Goldberg J."/>
            <person name="Griggs A."/>
            <person name="Gujja S."/>
            <person name="Hansen M."/>
            <person name="Howarth C."/>
            <person name="Imamovic A."/>
            <person name="Larimer J."/>
            <person name="Martinez D."/>
            <person name="Murphy C."/>
            <person name="Pearson M.D."/>
            <person name="Persinoti G."/>
            <person name="Poon T."/>
            <person name="Priest M."/>
            <person name="Roberts A.D."/>
            <person name="Saif S."/>
            <person name="Shea T.D."/>
            <person name="Sykes S.N."/>
            <person name="Wortman J."/>
            <person name="Nusbaum C."/>
            <person name="Birren B."/>
        </authorList>
    </citation>
    <scope>NUCLEOTIDE SEQUENCE [LARGE SCALE GENOMIC DNA]</scope>
    <source>
        <strain evidence="1">CBS 288.86</strain>
    </source>
</reference>
<proteinExistence type="predicted"/>
<evidence type="ECO:0000313" key="1">
    <source>
        <dbReference type="EMBL" id="EZF47602.1"/>
    </source>
</evidence>
<protein>
    <submittedName>
        <fullName evidence="1">Uncharacterized protein</fullName>
    </submittedName>
</protein>